<dbReference type="Gene3D" id="1.20.1250.20">
    <property type="entry name" value="MFS general substrate transporter like domains"/>
    <property type="match status" value="1"/>
</dbReference>
<comment type="caution">
    <text evidence="2">The sequence shown here is derived from an EMBL/GenBank/DDBJ whole genome shotgun (WGS) entry which is preliminary data.</text>
</comment>
<feature type="transmembrane region" description="Helical" evidence="1">
    <location>
        <begin position="68"/>
        <end position="86"/>
    </location>
</feature>
<proteinExistence type="predicted"/>
<dbReference type="VEuPathDB" id="FungiDB:A1O9_10598"/>
<dbReference type="AlphaFoldDB" id="A0A072PC44"/>
<gene>
    <name evidence="2" type="ORF">A1O9_10598</name>
</gene>
<name>A0A072PC44_9EURO</name>
<keyword evidence="1" id="KW-0472">Membrane</keyword>
<dbReference type="EMBL" id="AMGV01000014">
    <property type="protein sequence ID" value="KEF53150.1"/>
    <property type="molecule type" value="Genomic_DNA"/>
</dbReference>
<evidence type="ECO:0008006" key="4">
    <source>
        <dbReference type="Google" id="ProtNLM"/>
    </source>
</evidence>
<dbReference type="HOGENOM" id="CLU_2164344_0_0_1"/>
<accession>A0A072PC44</accession>
<dbReference type="STRING" id="1182545.A0A072PC44"/>
<dbReference type="RefSeq" id="XP_013255740.1">
    <property type="nucleotide sequence ID" value="XM_013400286.1"/>
</dbReference>
<organism evidence="2 3">
    <name type="scientific">Exophiala aquamarina CBS 119918</name>
    <dbReference type="NCBI Taxonomy" id="1182545"/>
    <lineage>
        <taxon>Eukaryota</taxon>
        <taxon>Fungi</taxon>
        <taxon>Dikarya</taxon>
        <taxon>Ascomycota</taxon>
        <taxon>Pezizomycotina</taxon>
        <taxon>Eurotiomycetes</taxon>
        <taxon>Chaetothyriomycetidae</taxon>
        <taxon>Chaetothyriales</taxon>
        <taxon>Herpotrichiellaceae</taxon>
        <taxon>Exophiala</taxon>
    </lineage>
</organism>
<keyword evidence="3" id="KW-1185">Reference proteome</keyword>
<dbReference type="GeneID" id="25285502"/>
<evidence type="ECO:0000313" key="3">
    <source>
        <dbReference type="Proteomes" id="UP000027920"/>
    </source>
</evidence>
<feature type="non-terminal residue" evidence="2">
    <location>
        <position position="1"/>
    </location>
</feature>
<dbReference type="Proteomes" id="UP000027920">
    <property type="component" value="Unassembled WGS sequence"/>
</dbReference>
<keyword evidence="1" id="KW-1133">Transmembrane helix</keyword>
<dbReference type="SUPFAM" id="SSF103473">
    <property type="entry name" value="MFS general substrate transporter"/>
    <property type="match status" value="1"/>
</dbReference>
<protein>
    <recommendedName>
        <fullName evidence="4">Major facilitator superfamily (MFS) profile domain-containing protein</fullName>
    </recommendedName>
</protein>
<sequence>LIAVPFVGYLIDYFIFRRTSFIITLLVLSTSIVLLYIGSSITIFILGRTSRIILVIKIVGKDKVGRTIGIYSLGLNLAILLAPLIEGLIFEYSSYYLVFTIAFYFISLDIV</sequence>
<evidence type="ECO:0000313" key="2">
    <source>
        <dbReference type="EMBL" id="KEF53150.1"/>
    </source>
</evidence>
<evidence type="ECO:0000256" key="1">
    <source>
        <dbReference type="SAM" id="Phobius"/>
    </source>
</evidence>
<dbReference type="InterPro" id="IPR036259">
    <property type="entry name" value="MFS_trans_sf"/>
</dbReference>
<keyword evidence="1" id="KW-0812">Transmembrane</keyword>
<feature type="transmembrane region" description="Helical" evidence="1">
    <location>
        <begin position="20"/>
        <end position="47"/>
    </location>
</feature>
<reference evidence="2 3" key="1">
    <citation type="submission" date="2013-03" db="EMBL/GenBank/DDBJ databases">
        <title>The Genome Sequence of Exophiala aquamarina CBS 119918.</title>
        <authorList>
            <consortium name="The Broad Institute Genomics Platform"/>
            <person name="Cuomo C."/>
            <person name="de Hoog S."/>
            <person name="Gorbushina A."/>
            <person name="Walker B."/>
            <person name="Young S.K."/>
            <person name="Zeng Q."/>
            <person name="Gargeya S."/>
            <person name="Fitzgerald M."/>
            <person name="Haas B."/>
            <person name="Abouelleil A."/>
            <person name="Allen A.W."/>
            <person name="Alvarado L."/>
            <person name="Arachchi H.M."/>
            <person name="Berlin A.M."/>
            <person name="Chapman S.B."/>
            <person name="Gainer-Dewar J."/>
            <person name="Goldberg J."/>
            <person name="Griggs A."/>
            <person name="Gujja S."/>
            <person name="Hansen M."/>
            <person name="Howarth C."/>
            <person name="Imamovic A."/>
            <person name="Ireland A."/>
            <person name="Larimer J."/>
            <person name="McCowan C."/>
            <person name="Murphy C."/>
            <person name="Pearson M."/>
            <person name="Poon T.W."/>
            <person name="Priest M."/>
            <person name="Roberts A."/>
            <person name="Saif S."/>
            <person name="Shea T."/>
            <person name="Sisk P."/>
            <person name="Sykes S."/>
            <person name="Wortman J."/>
            <person name="Nusbaum C."/>
            <person name="Birren B."/>
        </authorList>
    </citation>
    <scope>NUCLEOTIDE SEQUENCE [LARGE SCALE GENOMIC DNA]</scope>
    <source>
        <strain evidence="2 3">CBS 119918</strain>
    </source>
</reference>